<dbReference type="GO" id="GO:0005829">
    <property type="term" value="C:cytosol"/>
    <property type="evidence" value="ECO:0007669"/>
    <property type="project" value="TreeGrafter"/>
</dbReference>
<accession>A0A8K0NR99</accession>
<dbReference type="GO" id="GO:0005096">
    <property type="term" value="F:GTPase activator activity"/>
    <property type="evidence" value="ECO:0007669"/>
    <property type="project" value="UniProtKB-KW"/>
</dbReference>
<dbReference type="InterPro" id="IPR027038">
    <property type="entry name" value="RanGap"/>
</dbReference>
<dbReference type="GO" id="GO:0005634">
    <property type="term" value="C:nucleus"/>
    <property type="evidence" value="ECO:0007669"/>
    <property type="project" value="TreeGrafter"/>
</dbReference>
<evidence type="ECO:0000256" key="3">
    <source>
        <dbReference type="ARBA" id="ARBA00022737"/>
    </source>
</evidence>
<keyword evidence="3" id="KW-0677">Repeat</keyword>
<dbReference type="GO" id="GO:0006913">
    <property type="term" value="P:nucleocytoplasmic transport"/>
    <property type="evidence" value="ECO:0007669"/>
    <property type="project" value="TreeGrafter"/>
</dbReference>
<dbReference type="CDD" id="cd00116">
    <property type="entry name" value="LRR_RI"/>
    <property type="match status" value="1"/>
</dbReference>
<sequence>MSSKSFSILGKNIKAQSRADLEPYISELEKFEDVEEVHFGGNSLGVEACQAIAEVLKTKKSLKVADFADVFTGRLISEIPTALSAICDALQSHTSLVELDLSDNAFGGRCADAMVPFLENNRHLQVFKLNNNGLGIWGGTVVAKALLENAKKSKAAGEESNLKTVVCGRNRLENGSAPYFAEAFAAHGNLVEVRLPQNGIRMEGIHALAQGLSKCPKLESLDLQDNTCTESGTRSISASLPSWPELRTLNLSDCLLSPKGGVSLATALEKGANPKIETLKLQYGEMDARAIHILAKAIQEHLSSLTTLELNGNRADPEDECIERIKDALASHGHEDALDELDDMEEPEDDEDETSEDEKESSDEKADEVVEPVSKPIDSADQYVITRSVCESISLTAILLETQAGWHARRSIDHPAVIVFDTISACIPRPSITTLSLTYQSRRQLLPLRFAGHEE</sequence>
<evidence type="ECO:0000256" key="2">
    <source>
        <dbReference type="ARBA" id="ARBA00022614"/>
    </source>
</evidence>
<comment type="caution">
    <text evidence="5">The sequence shown here is derived from an EMBL/GenBank/DDBJ whole genome shotgun (WGS) entry which is preliminary data.</text>
</comment>
<dbReference type="GO" id="GO:0031267">
    <property type="term" value="F:small GTPase binding"/>
    <property type="evidence" value="ECO:0007669"/>
    <property type="project" value="TreeGrafter"/>
</dbReference>
<dbReference type="InterPro" id="IPR032675">
    <property type="entry name" value="LRR_dom_sf"/>
</dbReference>
<dbReference type="SUPFAM" id="SSF52047">
    <property type="entry name" value="RNI-like"/>
    <property type="match status" value="1"/>
</dbReference>
<dbReference type="Proteomes" id="UP000812966">
    <property type="component" value="Unassembled WGS sequence"/>
</dbReference>
<keyword evidence="1" id="KW-0343">GTPase activation</keyword>
<evidence type="ECO:0000256" key="1">
    <source>
        <dbReference type="ARBA" id="ARBA00022468"/>
    </source>
</evidence>
<dbReference type="EMBL" id="JABELV010000001">
    <property type="protein sequence ID" value="KAG7580121.1"/>
    <property type="molecule type" value="Genomic_DNA"/>
</dbReference>
<proteinExistence type="predicted"/>
<dbReference type="Gene3D" id="3.80.10.10">
    <property type="entry name" value="Ribonuclease Inhibitor"/>
    <property type="match status" value="1"/>
</dbReference>
<feature type="compositionally biased region" description="Acidic residues" evidence="4">
    <location>
        <begin position="337"/>
        <end position="361"/>
    </location>
</feature>
<dbReference type="PANTHER" id="PTHR24113">
    <property type="entry name" value="RAN GTPASE-ACTIVATING PROTEIN 1"/>
    <property type="match status" value="1"/>
</dbReference>
<gene>
    <name evidence="5" type="ORF">FFLO_00092</name>
</gene>
<dbReference type="Pfam" id="PF13516">
    <property type="entry name" value="LRR_6"/>
    <property type="match status" value="2"/>
</dbReference>
<evidence type="ECO:0008006" key="7">
    <source>
        <dbReference type="Google" id="ProtNLM"/>
    </source>
</evidence>
<keyword evidence="6" id="KW-1185">Reference proteome</keyword>
<dbReference type="AlphaFoldDB" id="A0A8K0NR99"/>
<dbReference type="InterPro" id="IPR001611">
    <property type="entry name" value="Leu-rich_rpt"/>
</dbReference>
<organism evidence="5 6">
    <name type="scientific">Filobasidium floriforme</name>
    <dbReference type="NCBI Taxonomy" id="5210"/>
    <lineage>
        <taxon>Eukaryota</taxon>
        <taxon>Fungi</taxon>
        <taxon>Dikarya</taxon>
        <taxon>Basidiomycota</taxon>
        <taxon>Agaricomycotina</taxon>
        <taxon>Tremellomycetes</taxon>
        <taxon>Filobasidiales</taxon>
        <taxon>Filobasidiaceae</taxon>
        <taxon>Filobasidium</taxon>
    </lineage>
</organism>
<reference evidence="5" key="1">
    <citation type="submission" date="2020-04" db="EMBL/GenBank/DDBJ databases">
        <title>Analysis of mating type loci in Filobasidium floriforme.</title>
        <authorList>
            <person name="Nowrousian M."/>
        </authorList>
    </citation>
    <scope>NUCLEOTIDE SEQUENCE</scope>
    <source>
        <strain evidence="5">CBS 6242</strain>
    </source>
</reference>
<evidence type="ECO:0000256" key="4">
    <source>
        <dbReference type="SAM" id="MobiDB-lite"/>
    </source>
</evidence>
<evidence type="ECO:0000313" key="6">
    <source>
        <dbReference type="Proteomes" id="UP000812966"/>
    </source>
</evidence>
<evidence type="ECO:0000313" key="5">
    <source>
        <dbReference type="EMBL" id="KAG7580121.1"/>
    </source>
</evidence>
<dbReference type="SMART" id="SM00368">
    <property type="entry name" value="LRR_RI"/>
    <property type="match status" value="8"/>
</dbReference>
<feature type="region of interest" description="Disordered" evidence="4">
    <location>
        <begin position="334"/>
        <end position="373"/>
    </location>
</feature>
<dbReference type="GO" id="GO:0048471">
    <property type="term" value="C:perinuclear region of cytoplasm"/>
    <property type="evidence" value="ECO:0007669"/>
    <property type="project" value="TreeGrafter"/>
</dbReference>
<keyword evidence="2" id="KW-0433">Leucine-rich repeat</keyword>
<protein>
    <recommendedName>
        <fullName evidence="7">Ran GTPase-activating protein 1</fullName>
    </recommendedName>
</protein>
<name>A0A8K0NR99_9TREE</name>
<dbReference type="PANTHER" id="PTHR24113:SF12">
    <property type="entry name" value="RAN GTPASE-ACTIVATING PROTEIN 1"/>
    <property type="match status" value="1"/>
</dbReference>